<feature type="compositionally biased region" description="Basic and acidic residues" evidence="1">
    <location>
        <begin position="630"/>
        <end position="642"/>
    </location>
</feature>
<feature type="region of interest" description="Disordered" evidence="1">
    <location>
        <begin position="133"/>
        <end position="171"/>
    </location>
</feature>
<feature type="region of interest" description="Disordered" evidence="1">
    <location>
        <begin position="1"/>
        <end position="108"/>
    </location>
</feature>
<keyword evidence="3" id="KW-1185">Reference proteome</keyword>
<sequence>MGNEMGNNNTSGLKEEDNPAVDEAPKETAGQDNVKEDNQIVPAAEDKDFHAKNNGLVSNDPETVGDNSADKKLSNGREQEEAEAFQRAESPKILAGLNEAGGGDSEIQSAFLTKDTEHERQIESKLEEVLVETSGHRQLQKQASVKNEEGILENPDFDKLYTPHDPEPDPSIPAQLECDQHELAIIHDHPSEPNVREPLAGGEDVLGSSLACSNKENGHLIDTRAPEELEASSDASDLLVEQKAPKEGIKICEAKDGDKIENGLNGETIDEGFPAEVSVSRNEASESEAIPMANSLNPHLDVTETEDKLMVITEETRLTGKESEYGEYKHDHNPSQSCQKLMKESKPDDLNVFQSEFTVPKSKHGNYCDRKGIVCSHNDAGSKKDHVSEEAKLAEDGVLEAVCIVNQNGVSEEHCQESKEKAVIVPELGSVPAELSVTDCNDKKDFPTEKKILGEREQSAKPLPDDQSVSRVDTVQIGERSIQESKQGNIIEFLAEKTNTFVSETVQSGEQSIQELKQGNIVELLAEKANTFGSSTNMIEEVLVSMNDCGVERPRKDVTQGIETPQLAESETKISTNQPTEQCAKAEASTFAISGSETRESLERFSTDSDPDNLSVHAHMRKSPSFNLDLRSEEDRTEESDRTPLLYQDKSAIQISPSQGDVSLGSPVTHTGHDQLDFSKYQAMPVEEKVVTLERSDSEKSRTPFLGFLKEEEEAHVVVTPYKQDNHSSAKKDIKDSCKLPAKEITSTSPKVKEKRKARSSFFGTCMCCATVIN</sequence>
<organism evidence="2 3">
    <name type="scientific">Rhamnella rubrinervis</name>
    <dbReference type="NCBI Taxonomy" id="2594499"/>
    <lineage>
        <taxon>Eukaryota</taxon>
        <taxon>Viridiplantae</taxon>
        <taxon>Streptophyta</taxon>
        <taxon>Embryophyta</taxon>
        <taxon>Tracheophyta</taxon>
        <taxon>Spermatophyta</taxon>
        <taxon>Magnoliopsida</taxon>
        <taxon>eudicotyledons</taxon>
        <taxon>Gunneridae</taxon>
        <taxon>Pentapetalae</taxon>
        <taxon>rosids</taxon>
        <taxon>fabids</taxon>
        <taxon>Rosales</taxon>
        <taxon>Rhamnaceae</taxon>
        <taxon>rhamnoid group</taxon>
        <taxon>Rhamneae</taxon>
        <taxon>Rhamnella</taxon>
    </lineage>
</organism>
<dbReference type="Proteomes" id="UP000796880">
    <property type="component" value="Unassembled WGS sequence"/>
</dbReference>
<evidence type="ECO:0000313" key="3">
    <source>
        <dbReference type="Proteomes" id="UP000796880"/>
    </source>
</evidence>
<dbReference type="EMBL" id="VOIH02000001">
    <property type="protein sequence ID" value="KAF3456923.1"/>
    <property type="molecule type" value="Genomic_DNA"/>
</dbReference>
<feature type="compositionally biased region" description="Polar residues" evidence="1">
    <location>
        <begin position="136"/>
        <end position="145"/>
    </location>
</feature>
<feature type="region of interest" description="Disordered" evidence="1">
    <location>
        <begin position="604"/>
        <end position="642"/>
    </location>
</feature>
<protein>
    <submittedName>
        <fullName evidence="2">Uncharacterized protein</fullName>
    </submittedName>
</protein>
<reference evidence="2" key="1">
    <citation type="submission" date="2020-03" db="EMBL/GenBank/DDBJ databases">
        <title>A high-quality chromosome-level genome assembly of a woody plant with both climbing and erect habits, Rhamnella rubrinervis.</title>
        <authorList>
            <person name="Lu Z."/>
            <person name="Yang Y."/>
            <person name="Zhu X."/>
            <person name="Sun Y."/>
        </authorList>
    </citation>
    <scope>NUCLEOTIDE SEQUENCE</scope>
    <source>
        <strain evidence="2">BYM</strain>
        <tissue evidence="2">Leaf</tissue>
    </source>
</reference>
<dbReference type="OrthoDB" id="1681423at2759"/>
<accession>A0A8K0MT41</accession>
<dbReference type="AlphaFoldDB" id="A0A8K0MT41"/>
<proteinExistence type="predicted"/>
<feature type="compositionally biased region" description="Polar residues" evidence="1">
    <location>
        <begin position="1"/>
        <end position="12"/>
    </location>
</feature>
<feature type="compositionally biased region" description="Basic and acidic residues" evidence="1">
    <location>
        <begin position="33"/>
        <end position="51"/>
    </location>
</feature>
<name>A0A8K0MT41_9ROSA</name>
<evidence type="ECO:0000313" key="2">
    <source>
        <dbReference type="EMBL" id="KAF3456923.1"/>
    </source>
</evidence>
<feature type="compositionally biased region" description="Basic and acidic residues" evidence="1">
    <location>
        <begin position="156"/>
        <end position="167"/>
    </location>
</feature>
<evidence type="ECO:0000256" key="1">
    <source>
        <dbReference type="SAM" id="MobiDB-lite"/>
    </source>
</evidence>
<comment type="caution">
    <text evidence="2">The sequence shown here is derived from an EMBL/GenBank/DDBJ whole genome shotgun (WGS) entry which is preliminary data.</text>
</comment>
<gene>
    <name evidence="2" type="ORF">FNV43_RR01577</name>
</gene>
<feature type="compositionally biased region" description="Basic and acidic residues" evidence="1">
    <location>
        <begin position="68"/>
        <end position="90"/>
    </location>
</feature>